<evidence type="ECO:0000313" key="2">
    <source>
        <dbReference type="EnsemblPlants" id="PNT77544"/>
    </source>
</evidence>
<reference evidence="2" key="3">
    <citation type="submission" date="2018-08" db="UniProtKB">
        <authorList>
            <consortium name="EnsemblPlants"/>
        </authorList>
    </citation>
    <scope>IDENTIFICATION</scope>
    <source>
        <strain evidence="2">cv. Bd21</strain>
    </source>
</reference>
<gene>
    <name evidence="1" type="ORF">BRADI_1g64649v3</name>
</gene>
<keyword evidence="3" id="KW-1185">Reference proteome</keyword>
<name>A0A2K2DTE0_BRADI</name>
<dbReference type="Gramene" id="PNT77544">
    <property type="protein sequence ID" value="PNT77544"/>
    <property type="gene ID" value="BRADI_1g64649v3"/>
</dbReference>
<accession>A0A2K2DTE0</accession>
<sequence>MDHPSGLQLLKYRYLEIALEFQLSYGGVWKIIEKENMKLTFVELCVLFLTCKIHIVFRRNGLSQIIVNGSNWGNGHLWSASNITDQFFGL</sequence>
<reference evidence="1 2" key="1">
    <citation type="journal article" date="2010" name="Nature">
        <title>Genome sequencing and analysis of the model grass Brachypodium distachyon.</title>
        <authorList>
            <consortium name="International Brachypodium Initiative"/>
        </authorList>
    </citation>
    <scope>NUCLEOTIDE SEQUENCE [LARGE SCALE GENOMIC DNA]</scope>
    <source>
        <strain evidence="1 2">Bd21</strain>
    </source>
</reference>
<dbReference type="EMBL" id="CM000880">
    <property type="protein sequence ID" value="PNT77544.1"/>
    <property type="molecule type" value="Genomic_DNA"/>
</dbReference>
<reference evidence="1" key="2">
    <citation type="submission" date="2017-06" db="EMBL/GenBank/DDBJ databases">
        <title>WGS assembly of Brachypodium distachyon.</title>
        <authorList>
            <consortium name="The International Brachypodium Initiative"/>
            <person name="Lucas S."/>
            <person name="Harmon-Smith M."/>
            <person name="Lail K."/>
            <person name="Tice H."/>
            <person name="Grimwood J."/>
            <person name="Bruce D."/>
            <person name="Barry K."/>
            <person name="Shu S."/>
            <person name="Lindquist E."/>
            <person name="Wang M."/>
            <person name="Pitluck S."/>
            <person name="Vogel J.P."/>
            <person name="Garvin D.F."/>
            <person name="Mockler T.C."/>
            <person name="Schmutz J."/>
            <person name="Rokhsar D."/>
            <person name="Bevan M.W."/>
        </authorList>
    </citation>
    <scope>NUCLEOTIDE SEQUENCE</scope>
    <source>
        <strain evidence="1">Bd21</strain>
    </source>
</reference>
<evidence type="ECO:0000313" key="3">
    <source>
        <dbReference type="Proteomes" id="UP000008810"/>
    </source>
</evidence>
<dbReference type="AlphaFoldDB" id="A0A2K2DTE0"/>
<organism evidence="1">
    <name type="scientific">Brachypodium distachyon</name>
    <name type="common">Purple false brome</name>
    <name type="synonym">Trachynia distachya</name>
    <dbReference type="NCBI Taxonomy" id="15368"/>
    <lineage>
        <taxon>Eukaryota</taxon>
        <taxon>Viridiplantae</taxon>
        <taxon>Streptophyta</taxon>
        <taxon>Embryophyta</taxon>
        <taxon>Tracheophyta</taxon>
        <taxon>Spermatophyta</taxon>
        <taxon>Magnoliopsida</taxon>
        <taxon>Liliopsida</taxon>
        <taxon>Poales</taxon>
        <taxon>Poaceae</taxon>
        <taxon>BOP clade</taxon>
        <taxon>Pooideae</taxon>
        <taxon>Stipodae</taxon>
        <taxon>Brachypodieae</taxon>
        <taxon>Brachypodium</taxon>
    </lineage>
</organism>
<proteinExistence type="predicted"/>
<dbReference type="EnsemblPlants" id="PNT77544">
    <property type="protein sequence ID" value="PNT77544"/>
    <property type="gene ID" value="BRADI_1g64649v3"/>
</dbReference>
<protein>
    <submittedName>
        <fullName evidence="1 2">Uncharacterized protein</fullName>
    </submittedName>
</protein>
<evidence type="ECO:0000313" key="1">
    <source>
        <dbReference type="EMBL" id="PNT77544.1"/>
    </source>
</evidence>
<dbReference type="InParanoid" id="A0A2K2DTE0"/>
<dbReference type="Proteomes" id="UP000008810">
    <property type="component" value="Chromosome 1"/>
</dbReference>